<keyword evidence="4" id="KW-0812">Transmembrane</keyword>
<evidence type="ECO:0000313" key="12">
    <source>
        <dbReference type="Proteomes" id="UP001497623"/>
    </source>
</evidence>
<sequence length="414" mass="48606">MNLLSAGQVWSPLVLIFMLTIYMNRDQLQQSAKILPKQLTERMYNSLTQTENSENTQKENSEKAERPQYQQSYDGNKNSSLTAKGIMLATIKQWDTQHLIRSMLKDNGTSDLETRFNSRRELLKDGCQKLEKNHDSLGHHWAWQSVPKVKRNEKTKLSLMQIHYQGNYGICTIPKVGTTTWKEFSKILLKQKFKANHRVNMIQIRHPLDRLRSAYTDKFLGGEPISAFTEQYRSDIDSREHWAGRWNSYWLPALVSTGKLQTTKKFQNAVKKLRNGNVFYKRIKSIPQKAYTLDIKVKNKFANVSFTFEEFLRHVLWTKDLGIGDHHWIPQTELCNVCAGDFEYILKLENINEEIPYVLKTLNYKKIPVYKHIHSSKQSVKKTSYMDFYKDIPLDLLGKILELYKFDFILFGYI</sequence>
<evidence type="ECO:0000256" key="4">
    <source>
        <dbReference type="ARBA" id="ARBA00022692"/>
    </source>
</evidence>
<keyword evidence="6 9" id="KW-0333">Golgi apparatus</keyword>
<keyword evidence="9" id="KW-0119">Carbohydrate metabolism</keyword>
<name>A0AAV2PXJ8_MEGNR</name>
<protein>
    <recommendedName>
        <fullName evidence="9">Carbohydrate sulfotransferase</fullName>
        <ecNumber evidence="9">2.8.2.-</ecNumber>
    </recommendedName>
</protein>
<reference evidence="11 12" key="1">
    <citation type="submission" date="2024-05" db="EMBL/GenBank/DDBJ databases">
        <authorList>
            <person name="Wallberg A."/>
        </authorList>
    </citation>
    <scope>NUCLEOTIDE SEQUENCE [LARGE SCALE GENOMIC DNA]</scope>
</reference>
<dbReference type="Pfam" id="PF03567">
    <property type="entry name" value="Sulfotransfer_2"/>
    <property type="match status" value="1"/>
</dbReference>
<comment type="subcellular location">
    <subcellularLocation>
        <location evidence="1 9">Golgi apparatus membrane</location>
        <topology evidence="1 9">Single-pass type II membrane protein</topology>
    </subcellularLocation>
</comment>
<dbReference type="Proteomes" id="UP001497623">
    <property type="component" value="Unassembled WGS sequence"/>
</dbReference>
<evidence type="ECO:0000256" key="5">
    <source>
        <dbReference type="ARBA" id="ARBA00022989"/>
    </source>
</evidence>
<comment type="similarity">
    <text evidence="2 9">Belongs to the sulfotransferase 2 family.</text>
</comment>
<accession>A0AAV2PXJ8</accession>
<dbReference type="GO" id="GO:0000139">
    <property type="term" value="C:Golgi membrane"/>
    <property type="evidence" value="ECO:0007669"/>
    <property type="project" value="UniProtKB-SubCell"/>
</dbReference>
<proteinExistence type="inferred from homology"/>
<evidence type="ECO:0000256" key="2">
    <source>
        <dbReference type="ARBA" id="ARBA00006339"/>
    </source>
</evidence>
<evidence type="ECO:0000256" key="10">
    <source>
        <dbReference type="SAM" id="MobiDB-lite"/>
    </source>
</evidence>
<comment type="caution">
    <text evidence="11">The sequence shown here is derived from an EMBL/GenBank/DDBJ whole genome shotgun (WGS) entry which is preliminary data.</text>
</comment>
<evidence type="ECO:0000256" key="8">
    <source>
        <dbReference type="ARBA" id="ARBA00023180"/>
    </source>
</evidence>
<dbReference type="AlphaFoldDB" id="A0AAV2PXJ8"/>
<evidence type="ECO:0000256" key="7">
    <source>
        <dbReference type="ARBA" id="ARBA00023136"/>
    </source>
</evidence>
<keyword evidence="9" id="KW-0735">Signal-anchor</keyword>
<dbReference type="GO" id="GO:0008146">
    <property type="term" value="F:sulfotransferase activity"/>
    <property type="evidence" value="ECO:0007669"/>
    <property type="project" value="InterPro"/>
</dbReference>
<dbReference type="InterPro" id="IPR018011">
    <property type="entry name" value="Carb_sulfotrans_8-10"/>
</dbReference>
<keyword evidence="7" id="KW-0472">Membrane</keyword>
<feature type="region of interest" description="Disordered" evidence="10">
    <location>
        <begin position="47"/>
        <end position="77"/>
    </location>
</feature>
<evidence type="ECO:0000313" key="11">
    <source>
        <dbReference type="EMBL" id="CAL4066290.1"/>
    </source>
</evidence>
<dbReference type="PANTHER" id="PTHR12137:SF54">
    <property type="entry name" value="CARBOHYDRATE SULFOTRANSFERASE"/>
    <property type="match status" value="1"/>
</dbReference>
<organism evidence="11 12">
    <name type="scientific">Meganyctiphanes norvegica</name>
    <name type="common">Northern krill</name>
    <name type="synonym">Thysanopoda norvegica</name>
    <dbReference type="NCBI Taxonomy" id="48144"/>
    <lineage>
        <taxon>Eukaryota</taxon>
        <taxon>Metazoa</taxon>
        <taxon>Ecdysozoa</taxon>
        <taxon>Arthropoda</taxon>
        <taxon>Crustacea</taxon>
        <taxon>Multicrustacea</taxon>
        <taxon>Malacostraca</taxon>
        <taxon>Eumalacostraca</taxon>
        <taxon>Eucarida</taxon>
        <taxon>Euphausiacea</taxon>
        <taxon>Euphausiidae</taxon>
        <taxon>Meganyctiphanes</taxon>
    </lineage>
</organism>
<keyword evidence="5" id="KW-1133">Transmembrane helix</keyword>
<feature type="compositionally biased region" description="Basic and acidic residues" evidence="10">
    <location>
        <begin position="56"/>
        <end position="66"/>
    </location>
</feature>
<feature type="compositionally biased region" description="Polar residues" evidence="10">
    <location>
        <begin position="68"/>
        <end position="77"/>
    </location>
</feature>
<dbReference type="GO" id="GO:0016051">
    <property type="term" value="P:carbohydrate biosynthetic process"/>
    <property type="evidence" value="ECO:0007669"/>
    <property type="project" value="InterPro"/>
</dbReference>
<evidence type="ECO:0000256" key="1">
    <source>
        <dbReference type="ARBA" id="ARBA00004323"/>
    </source>
</evidence>
<keyword evidence="3 9" id="KW-0808">Transferase</keyword>
<keyword evidence="12" id="KW-1185">Reference proteome</keyword>
<evidence type="ECO:0000256" key="6">
    <source>
        <dbReference type="ARBA" id="ARBA00023034"/>
    </source>
</evidence>
<keyword evidence="8 9" id="KW-0325">Glycoprotein</keyword>
<dbReference type="PANTHER" id="PTHR12137">
    <property type="entry name" value="CARBOHYDRATE SULFOTRANSFERASE"/>
    <property type="match status" value="1"/>
</dbReference>
<gene>
    <name evidence="11" type="ORF">MNOR_LOCUS5537</name>
</gene>
<evidence type="ECO:0000256" key="9">
    <source>
        <dbReference type="RuleBase" id="RU364020"/>
    </source>
</evidence>
<dbReference type="EC" id="2.8.2.-" evidence="9"/>
<dbReference type="InterPro" id="IPR005331">
    <property type="entry name" value="Sulfotransferase"/>
</dbReference>
<evidence type="ECO:0000256" key="3">
    <source>
        <dbReference type="ARBA" id="ARBA00022679"/>
    </source>
</evidence>
<dbReference type="EMBL" id="CAXKWB010002157">
    <property type="protein sequence ID" value="CAL4066290.1"/>
    <property type="molecule type" value="Genomic_DNA"/>
</dbReference>